<accession>A0ABQ9VYL5</accession>
<comment type="caution">
    <text evidence="1">The sequence shown here is derived from an EMBL/GenBank/DDBJ whole genome shotgun (WGS) entry which is preliminary data.</text>
</comment>
<sequence>MDVIEDHPEKQCVANDLRKKSGNVPHVLLKALCLVCSSSPVADTKCSLESQ</sequence>
<gene>
    <name evidence="1" type="ORF">P7K49_007493</name>
</gene>
<name>A0ABQ9VYL5_SAGOE</name>
<evidence type="ECO:0000313" key="1">
    <source>
        <dbReference type="EMBL" id="KAK2113227.1"/>
    </source>
</evidence>
<reference evidence="1 2" key="1">
    <citation type="submission" date="2023-05" db="EMBL/GenBank/DDBJ databases">
        <title>B98-5 Cell Line De Novo Hybrid Assembly: An Optical Mapping Approach.</title>
        <authorList>
            <person name="Kananen K."/>
            <person name="Auerbach J.A."/>
            <person name="Kautto E."/>
            <person name="Blachly J.S."/>
        </authorList>
    </citation>
    <scope>NUCLEOTIDE SEQUENCE [LARGE SCALE GENOMIC DNA]</scope>
    <source>
        <strain evidence="1">B95-8</strain>
        <tissue evidence="1">Cell line</tissue>
    </source>
</reference>
<proteinExistence type="predicted"/>
<protein>
    <submittedName>
        <fullName evidence="1">Uncharacterized protein</fullName>
    </submittedName>
</protein>
<dbReference type="Proteomes" id="UP001266305">
    <property type="component" value="Unassembled WGS sequence"/>
</dbReference>
<organism evidence="1 2">
    <name type="scientific">Saguinus oedipus</name>
    <name type="common">Cotton-top tamarin</name>
    <name type="synonym">Oedipomidas oedipus</name>
    <dbReference type="NCBI Taxonomy" id="9490"/>
    <lineage>
        <taxon>Eukaryota</taxon>
        <taxon>Metazoa</taxon>
        <taxon>Chordata</taxon>
        <taxon>Craniata</taxon>
        <taxon>Vertebrata</taxon>
        <taxon>Euteleostomi</taxon>
        <taxon>Mammalia</taxon>
        <taxon>Eutheria</taxon>
        <taxon>Euarchontoglires</taxon>
        <taxon>Primates</taxon>
        <taxon>Haplorrhini</taxon>
        <taxon>Platyrrhini</taxon>
        <taxon>Cebidae</taxon>
        <taxon>Callitrichinae</taxon>
        <taxon>Saguinus</taxon>
    </lineage>
</organism>
<feature type="non-terminal residue" evidence="1">
    <location>
        <position position="51"/>
    </location>
</feature>
<dbReference type="EMBL" id="JASSZA010000004">
    <property type="protein sequence ID" value="KAK2113227.1"/>
    <property type="molecule type" value="Genomic_DNA"/>
</dbReference>
<evidence type="ECO:0000313" key="2">
    <source>
        <dbReference type="Proteomes" id="UP001266305"/>
    </source>
</evidence>
<keyword evidence="2" id="KW-1185">Reference proteome</keyword>